<keyword evidence="1" id="KW-0479">Metal-binding</keyword>
<dbReference type="InterPro" id="IPR005123">
    <property type="entry name" value="Oxoglu/Fe-dep_dioxygenase_dom"/>
</dbReference>
<proteinExistence type="inferred from homology"/>
<keyword evidence="1" id="KW-0560">Oxidoreductase</keyword>
<dbReference type="GO" id="GO:0046872">
    <property type="term" value="F:metal ion binding"/>
    <property type="evidence" value="ECO:0007669"/>
    <property type="project" value="UniProtKB-KW"/>
</dbReference>
<dbReference type="RefSeq" id="WP_332289428.1">
    <property type="nucleotide sequence ID" value="NZ_JAZIBG010000025.1"/>
</dbReference>
<comment type="caution">
    <text evidence="3">The sequence shown here is derived from an EMBL/GenBank/DDBJ whole genome shotgun (WGS) entry which is preliminary data.</text>
</comment>
<dbReference type="EMBL" id="JAZIBG010000025">
    <property type="protein sequence ID" value="MEF7614444.1"/>
    <property type="molecule type" value="Genomic_DNA"/>
</dbReference>
<keyword evidence="1" id="KW-0408">Iron</keyword>
<organism evidence="3 4">
    <name type="scientific">Aquincola agrisoli</name>
    <dbReference type="NCBI Taxonomy" id="3119538"/>
    <lineage>
        <taxon>Bacteria</taxon>
        <taxon>Pseudomonadati</taxon>
        <taxon>Pseudomonadota</taxon>
        <taxon>Betaproteobacteria</taxon>
        <taxon>Burkholderiales</taxon>
        <taxon>Sphaerotilaceae</taxon>
        <taxon>Aquincola</taxon>
    </lineage>
</organism>
<gene>
    <name evidence="3" type="ORF">V4F39_11040</name>
</gene>
<feature type="domain" description="Fe2OG dioxygenase" evidence="2">
    <location>
        <begin position="91"/>
        <end position="213"/>
    </location>
</feature>
<comment type="similarity">
    <text evidence="1">Belongs to the iron/ascorbate-dependent oxidoreductase family.</text>
</comment>
<dbReference type="AlphaFoldDB" id="A0AAW9QFK5"/>
<keyword evidence="4" id="KW-1185">Reference proteome</keyword>
<sequence>MTPTCSDALNPGFEVIDNLLPPDEFAAVWRSVQQLRYDTGGEWNKLWGLGDPMPAVSASTRAADRPLHDGLDGLVARIEACMRASALFDVPWADVLARVYLQPRGSRLGAHGDSRFAGSAVFYAHPAWQPDWGGELLFPEMPPPDGQRAGPLDGPLADGRQQAREALRGAGRFVAARPNRLVLIRRGVWHRTQRVDPDAGGHLRCAVAAFAVPG</sequence>
<protein>
    <recommendedName>
        <fullName evidence="2">Fe2OG dioxygenase domain-containing protein</fullName>
    </recommendedName>
</protein>
<dbReference type="PROSITE" id="PS51471">
    <property type="entry name" value="FE2OG_OXY"/>
    <property type="match status" value="1"/>
</dbReference>
<dbReference type="Gene3D" id="2.60.120.620">
    <property type="entry name" value="q2cbj1_9rhob like domain"/>
    <property type="match status" value="1"/>
</dbReference>
<evidence type="ECO:0000313" key="4">
    <source>
        <dbReference type="Proteomes" id="UP001336250"/>
    </source>
</evidence>
<evidence type="ECO:0000259" key="2">
    <source>
        <dbReference type="PROSITE" id="PS51471"/>
    </source>
</evidence>
<accession>A0AAW9QFK5</accession>
<name>A0AAW9QFK5_9BURK</name>
<reference evidence="3 4" key="1">
    <citation type="submission" date="2024-02" db="EMBL/GenBank/DDBJ databases">
        <title>Genome sequence of Aquincola sp. MAHUQ-54.</title>
        <authorList>
            <person name="Huq M.A."/>
        </authorList>
    </citation>
    <scope>NUCLEOTIDE SEQUENCE [LARGE SCALE GENOMIC DNA]</scope>
    <source>
        <strain evidence="3 4">MAHUQ-54</strain>
    </source>
</reference>
<evidence type="ECO:0000256" key="1">
    <source>
        <dbReference type="RuleBase" id="RU003682"/>
    </source>
</evidence>
<dbReference type="Proteomes" id="UP001336250">
    <property type="component" value="Unassembled WGS sequence"/>
</dbReference>
<dbReference type="GO" id="GO:0016491">
    <property type="term" value="F:oxidoreductase activity"/>
    <property type="evidence" value="ECO:0007669"/>
    <property type="project" value="UniProtKB-KW"/>
</dbReference>
<evidence type="ECO:0000313" key="3">
    <source>
        <dbReference type="EMBL" id="MEF7614444.1"/>
    </source>
</evidence>